<name>A0AA39U3W9_ARMTA</name>
<keyword evidence="4" id="KW-1185">Reference proteome</keyword>
<dbReference type="RefSeq" id="XP_060339997.1">
    <property type="nucleotide sequence ID" value="XM_060484165.1"/>
</dbReference>
<comment type="caution">
    <text evidence="3">The sequence shown here is derived from an EMBL/GenBank/DDBJ whole genome shotgun (WGS) entry which is preliminary data.</text>
</comment>
<dbReference type="GeneID" id="85367713"/>
<dbReference type="Proteomes" id="UP001175211">
    <property type="component" value="Unassembled WGS sequence"/>
</dbReference>
<organism evidence="3 4">
    <name type="scientific">Armillaria tabescens</name>
    <name type="common">Ringless honey mushroom</name>
    <name type="synonym">Agaricus tabescens</name>
    <dbReference type="NCBI Taxonomy" id="1929756"/>
    <lineage>
        <taxon>Eukaryota</taxon>
        <taxon>Fungi</taxon>
        <taxon>Dikarya</taxon>
        <taxon>Basidiomycota</taxon>
        <taxon>Agaricomycotina</taxon>
        <taxon>Agaricomycetes</taxon>
        <taxon>Agaricomycetidae</taxon>
        <taxon>Agaricales</taxon>
        <taxon>Marasmiineae</taxon>
        <taxon>Physalacriaceae</taxon>
        <taxon>Desarmillaria</taxon>
    </lineage>
</organism>
<dbReference type="InterPro" id="IPR040976">
    <property type="entry name" value="Pkinase_fungal"/>
</dbReference>
<sequence length="197" mass="22240">MEVWSSAVFRTHSIGSLIGSTHLQLHYYERSSIIVSQEIAMEDDPDSFIAILIGLHRVMLEKHGIHSIVEDPILSDYAEYTEEHLEDTATLFEGRNLTLKKADGNPVVLMLGKIIFRQLGIIGRDTSVVEATAEDYEERKGMEMVVKISWQDKSRPSEGDFMNNVKNAVDKPSKTGTSHQRALPRDWNASLPQCLQE</sequence>
<proteinExistence type="predicted"/>
<feature type="region of interest" description="Disordered" evidence="1">
    <location>
        <begin position="157"/>
        <end position="197"/>
    </location>
</feature>
<evidence type="ECO:0000259" key="2">
    <source>
        <dbReference type="Pfam" id="PF17667"/>
    </source>
</evidence>
<dbReference type="Pfam" id="PF17667">
    <property type="entry name" value="Pkinase_fungal"/>
    <property type="match status" value="1"/>
</dbReference>
<accession>A0AA39U3W9</accession>
<dbReference type="AlphaFoldDB" id="A0AA39U3W9"/>
<evidence type="ECO:0000313" key="3">
    <source>
        <dbReference type="EMBL" id="KAK0470204.1"/>
    </source>
</evidence>
<reference evidence="3" key="1">
    <citation type="submission" date="2023-06" db="EMBL/GenBank/DDBJ databases">
        <authorList>
            <consortium name="Lawrence Berkeley National Laboratory"/>
            <person name="Ahrendt S."/>
            <person name="Sahu N."/>
            <person name="Indic B."/>
            <person name="Wong-Bajracharya J."/>
            <person name="Merenyi Z."/>
            <person name="Ke H.-M."/>
            <person name="Monk M."/>
            <person name="Kocsube S."/>
            <person name="Drula E."/>
            <person name="Lipzen A."/>
            <person name="Balint B."/>
            <person name="Henrissat B."/>
            <person name="Andreopoulos B."/>
            <person name="Martin F.M."/>
            <person name="Harder C.B."/>
            <person name="Rigling D."/>
            <person name="Ford K.L."/>
            <person name="Foster G.D."/>
            <person name="Pangilinan J."/>
            <person name="Papanicolaou A."/>
            <person name="Barry K."/>
            <person name="LaButti K."/>
            <person name="Viragh M."/>
            <person name="Koriabine M."/>
            <person name="Yan M."/>
            <person name="Riley R."/>
            <person name="Champramary S."/>
            <person name="Plett K.L."/>
            <person name="Tsai I.J."/>
            <person name="Slot J."/>
            <person name="Sipos G."/>
            <person name="Plett J."/>
            <person name="Nagy L.G."/>
            <person name="Grigoriev I.V."/>
        </authorList>
    </citation>
    <scope>NUCLEOTIDE SEQUENCE</scope>
    <source>
        <strain evidence="3">CCBAS 213</strain>
    </source>
</reference>
<gene>
    <name evidence="3" type="ORF">EV420DRAFT_96199</name>
</gene>
<dbReference type="EMBL" id="JAUEPS010000001">
    <property type="protein sequence ID" value="KAK0470204.1"/>
    <property type="molecule type" value="Genomic_DNA"/>
</dbReference>
<protein>
    <recommendedName>
        <fullName evidence="2">Fungal-type protein kinase domain-containing protein</fullName>
    </recommendedName>
</protein>
<evidence type="ECO:0000256" key="1">
    <source>
        <dbReference type="SAM" id="MobiDB-lite"/>
    </source>
</evidence>
<feature type="domain" description="Fungal-type protein kinase" evidence="2">
    <location>
        <begin position="2"/>
        <end position="168"/>
    </location>
</feature>
<evidence type="ECO:0000313" key="4">
    <source>
        <dbReference type="Proteomes" id="UP001175211"/>
    </source>
</evidence>